<sequence>SPPAHAGRQRPQEERKDTTAAESQEELSAYQEMTSREAADMLKMMEEYEPLVNNSVAFAEQLNNDLHVLDEANLRAIISSEKQVTQLMSSIDEALAEVVRVEETLQIYDELLGSVKQQMDHIHHENSLLHRIVSNKTRL</sequence>
<feature type="non-terminal residue" evidence="3">
    <location>
        <position position="1"/>
    </location>
</feature>
<feature type="non-terminal residue" evidence="3">
    <location>
        <position position="139"/>
    </location>
</feature>
<accession>A0A7K4Y4J7</accession>
<dbReference type="GO" id="GO:0006887">
    <property type="term" value="P:exocytosis"/>
    <property type="evidence" value="ECO:0007669"/>
    <property type="project" value="InterPro"/>
</dbReference>
<gene>
    <name evidence="3" type="primary">Exoc1_1</name>
    <name evidence="3" type="ORF">BUCABY_R05292</name>
</gene>
<organism evidence="3 4">
    <name type="scientific">Bucorvus abyssinicus</name>
    <name type="common">Northern ground-hornbill</name>
    <name type="synonym">Abyssinian ground-hornbill</name>
    <dbReference type="NCBI Taxonomy" id="153643"/>
    <lineage>
        <taxon>Eukaryota</taxon>
        <taxon>Metazoa</taxon>
        <taxon>Chordata</taxon>
        <taxon>Craniata</taxon>
        <taxon>Vertebrata</taxon>
        <taxon>Euteleostomi</taxon>
        <taxon>Archelosauria</taxon>
        <taxon>Archosauria</taxon>
        <taxon>Dinosauria</taxon>
        <taxon>Saurischia</taxon>
        <taxon>Theropoda</taxon>
        <taxon>Coelurosauria</taxon>
        <taxon>Aves</taxon>
        <taxon>Neognathae</taxon>
        <taxon>Neoaves</taxon>
        <taxon>Telluraves</taxon>
        <taxon>Coraciimorphae</taxon>
        <taxon>Bucerotiformes</taxon>
        <taxon>Bucorvidae</taxon>
        <taxon>Bucorvus</taxon>
    </lineage>
</organism>
<evidence type="ECO:0000256" key="1">
    <source>
        <dbReference type="SAM" id="MobiDB-lite"/>
    </source>
</evidence>
<dbReference type="PANTHER" id="PTHR16092">
    <property type="entry name" value="SEC3/SYNTAXIN-RELATED"/>
    <property type="match status" value="1"/>
</dbReference>
<dbReference type="Proteomes" id="UP000551127">
    <property type="component" value="Unassembled WGS sequence"/>
</dbReference>
<evidence type="ECO:0000313" key="4">
    <source>
        <dbReference type="Proteomes" id="UP000551127"/>
    </source>
</evidence>
<dbReference type="EMBL" id="VYZL01000096">
    <property type="protein sequence ID" value="NWR53933.1"/>
    <property type="molecule type" value="Genomic_DNA"/>
</dbReference>
<feature type="compositionally biased region" description="Basic and acidic residues" evidence="1">
    <location>
        <begin position="10"/>
        <end position="19"/>
    </location>
</feature>
<dbReference type="GO" id="GO:0006893">
    <property type="term" value="P:Golgi to plasma membrane transport"/>
    <property type="evidence" value="ECO:0007669"/>
    <property type="project" value="TreeGrafter"/>
</dbReference>
<evidence type="ECO:0000313" key="3">
    <source>
        <dbReference type="EMBL" id="NWR53933.1"/>
    </source>
</evidence>
<protein>
    <submittedName>
        <fullName evidence="3">EXOC1 protein</fullName>
    </submittedName>
</protein>
<dbReference type="OrthoDB" id="27109at2759"/>
<dbReference type="GO" id="GO:0000145">
    <property type="term" value="C:exocyst"/>
    <property type="evidence" value="ECO:0007669"/>
    <property type="project" value="InterPro"/>
</dbReference>
<dbReference type="AlphaFoldDB" id="A0A7K4Y4J7"/>
<comment type="caution">
    <text evidence="3">The sequence shown here is derived from an EMBL/GenBank/DDBJ whole genome shotgun (WGS) entry which is preliminary data.</text>
</comment>
<dbReference type="PANTHER" id="PTHR16092:SF20">
    <property type="entry name" value="EXOCYST COMPLEX COMPONENT SEC3 PIP2-BINDING N-TERMINAL DOMAIN-CONTAINING PROTEIN"/>
    <property type="match status" value="1"/>
</dbReference>
<feature type="region of interest" description="Disordered" evidence="1">
    <location>
        <begin position="1"/>
        <end position="32"/>
    </location>
</feature>
<dbReference type="Pfam" id="PF09763">
    <property type="entry name" value="Sec3_CC"/>
    <property type="match status" value="1"/>
</dbReference>
<name>A0A7K4Y4J7_BUCAB</name>
<evidence type="ECO:0000259" key="2">
    <source>
        <dbReference type="Pfam" id="PF09763"/>
    </source>
</evidence>
<dbReference type="GO" id="GO:0005886">
    <property type="term" value="C:plasma membrane"/>
    <property type="evidence" value="ECO:0007669"/>
    <property type="project" value="TreeGrafter"/>
</dbReference>
<proteinExistence type="predicted"/>
<keyword evidence="4" id="KW-1185">Reference proteome</keyword>
<feature type="domain" description="Exocyst complex component Sec3 coiled-coil" evidence="2">
    <location>
        <begin position="58"/>
        <end position="139"/>
    </location>
</feature>
<dbReference type="GO" id="GO:0005546">
    <property type="term" value="F:phosphatidylinositol-4,5-bisphosphate binding"/>
    <property type="evidence" value="ECO:0007669"/>
    <property type="project" value="TreeGrafter"/>
</dbReference>
<dbReference type="InterPro" id="IPR019160">
    <property type="entry name" value="Sec3_CC"/>
</dbReference>
<reference evidence="3 4" key="1">
    <citation type="submission" date="2019-09" db="EMBL/GenBank/DDBJ databases">
        <title>Bird 10,000 Genomes (B10K) Project - Family phase.</title>
        <authorList>
            <person name="Zhang G."/>
        </authorList>
    </citation>
    <scope>NUCLEOTIDE SEQUENCE [LARGE SCALE GENOMIC DNA]</scope>
    <source>
        <strain evidence="3">B10K-DU-012-80</strain>
    </source>
</reference>